<sequence>IMDSGLIPVKRSSGVVNAARGAVAVWTGGGGGGGDGATLGPNARFLEQTEEGAEGGGGGSRVGPRLSASHLTHLVVLAGLPVVALRLRLALGLAGSRPLVLVAVSVRVLVLVVVLVLMELLLLLLLLTGVLSSSSLQRTFTTQTDRQTDRRRLFSITHKRTASTLNTFKSSSLIPWTNKSNKTRGAHKWSTD</sequence>
<organism evidence="2 3">
    <name type="scientific">Cirrhinus mrigala</name>
    <name type="common">Mrigala</name>
    <dbReference type="NCBI Taxonomy" id="683832"/>
    <lineage>
        <taxon>Eukaryota</taxon>
        <taxon>Metazoa</taxon>
        <taxon>Chordata</taxon>
        <taxon>Craniata</taxon>
        <taxon>Vertebrata</taxon>
        <taxon>Euteleostomi</taxon>
        <taxon>Actinopterygii</taxon>
        <taxon>Neopterygii</taxon>
        <taxon>Teleostei</taxon>
        <taxon>Ostariophysi</taxon>
        <taxon>Cypriniformes</taxon>
        <taxon>Cyprinidae</taxon>
        <taxon>Labeoninae</taxon>
        <taxon>Labeonini</taxon>
        <taxon>Cirrhinus</taxon>
    </lineage>
</organism>
<gene>
    <name evidence="2" type="ORF">M9458_050334</name>
</gene>
<name>A0ABD0N206_CIRMR</name>
<keyword evidence="1" id="KW-0472">Membrane</keyword>
<reference evidence="2 3" key="1">
    <citation type="submission" date="2024-05" db="EMBL/GenBank/DDBJ databases">
        <title>Genome sequencing and assembly of Indian major carp, Cirrhinus mrigala (Hamilton, 1822).</title>
        <authorList>
            <person name="Mohindra V."/>
            <person name="Chowdhury L.M."/>
            <person name="Lal K."/>
            <person name="Jena J.K."/>
        </authorList>
    </citation>
    <scope>NUCLEOTIDE SEQUENCE [LARGE SCALE GENOMIC DNA]</scope>
    <source>
        <strain evidence="2">CM1030</strain>
        <tissue evidence="2">Blood</tissue>
    </source>
</reference>
<feature type="non-terminal residue" evidence="2">
    <location>
        <position position="1"/>
    </location>
</feature>
<comment type="caution">
    <text evidence="2">The sequence shown here is derived from an EMBL/GenBank/DDBJ whole genome shotgun (WGS) entry which is preliminary data.</text>
</comment>
<feature type="transmembrane region" description="Helical" evidence="1">
    <location>
        <begin position="109"/>
        <end position="131"/>
    </location>
</feature>
<dbReference type="EMBL" id="JAMKFB020000031">
    <property type="protein sequence ID" value="KAL0154368.1"/>
    <property type="molecule type" value="Genomic_DNA"/>
</dbReference>
<dbReference type="AlphaFoldDB" id="A0ABD0N206"/>
<evidence type="ECO:0000313" key="3">
    <source>
        <dbReference type="Proteomes" id="UP001529510"/>
    </source>
</evidence>
<accession>A0ABD0N206</accession>
<keyword evidence="1" id="KW-1133">Transmembrane helix</keyword>
<protein>
    <submittedName>
        <fullName evidence="2">Uncharacterized protein</fullName>
    </submittedName>
</protein>
<evidence type="ECO:0000313" key="2">
    <source>
        <dbReference type="EMBL" id="KAL0154368.1"/>
    </source>
</evidence>
<evidence type="ECO:0000256" key="1">
    <source>
        <dbReference type="SAM" id="Phobius"/>
    </source>
</evidence>
<dbReference type="Proteomes" id="UP001529510">
    <property type="component" value="Unassembled WGS sequence"/>
</dbReference>
<keyword evidence="1" id="KW-0812">Transmembrane</keyword>
<keyword evidence="3" id="KW-1185">Reference proteome</keyword>
<proteinExistence type="predicted"/>
<feature type="transmembrane region" description="Helical" evidence="1">
    <location>
        <begin position="71"/>
        <end position="89"/>
    </location>
</feature>